<name>A0A5C4RS81_9GAMM</name>
<comment type="caution">
    <text evidence="9">The sequence shown here is derived from an EMBL/GenBank/DDBJ whole genome shotgun (WGS) entry which is preliminary data.</text>
</comment>
<dbReference type="InterPro" id="IPR024528">
    <property type="entry name" value="ThrE_2"/>
</dbReference>
<keyword evidence="4 6" id="KW-0472">Membrane</keyword>
<dbReference type="Proteomes" id="UP000305760">
    <property type="component" value="Unassembled WGS sequence"/>
</dbReference>
<feature type="transmembrane region" description="Helical" evidence="6">
    <location>
        <begin position="245"/>
        <end position="269"/>
    </location>
</feature>
<dbReference type="GO" id="GO:0022857">
    <property type="term" value="F:transmembrane transporter activity"/>
    <property type="evidence" value="ECO:0007669"/>
    <property type="project" value="InterPro"/>
</dbReference>
<reference evidence="9 10" key="1">
    <citation type="submission" date="2019-03" db="EMBL/GenBank/DDBJ databases">
        <title>Arenimonas daejeonensis sp. nov., isolated from compost.</title>
        <authorList>
            <person name="Jeon C.O."/>
        </authorList>
    </citation>
    <scope>NUCLEOTIDE SEQUENCE [LARGE SCALE GENOMIC DNA]</scope>
    <source>
        <strain evidence="9 10">R29</strain>
    </source>
</reference>
<feature type="transmembrane region" description="Helical" evidence="6">
    <location>
        <begin position="187"/>
        <end position="207"/>
    </location>
</feature>
<dbReference type="InterPro" id="IPR010619">
    <property type="entry name" value="ThrE-like_N"/>
</dbReference>
<feature type="transmembrane region" description="Helical" evidence="6">
    <location>
        <begin position="398"/>
        <end position="419"/>
    </location>
</feature>
<feature type="transmembrane region" description="Helical" evidence="6">
    <location>
        <begin position="367"/>
        <end position="386"/>
    </location>
</feature>
<evidence type="ECO:0000256" key="5">
    <source>
        <dbReference type="ARBA" id="ARBA00034125"/>
    </source>
</evidence>
<keyword evidence="2 6" id="KW-0812">Transmembrane</keyword>
<evidence type="ECO:0000256" key="2">
    <source>
        <dbReference type="ARBA" id="ARBA00022692"/>
    </source>
</evidence>
<dbReference type="Pfam" id="PF12821">
    <property type="entry name" value="ThrE_2"/>
    <property type="match status" value="1"/>
</dbReference>
<protein>
    <submittedName>
        <fullName evidence="9">Threonine/serine exporter family protein</fullName>
    </submittedName>
</protein>
<dbReference type="EMBL" id="SMDR01000002">
    <property type="protein sequence ID" value="TNJ33814.1"/>
    <property type="molecule type" value="Genomic_DNA"/>
</dbReference>
<comment type="similarity">
    <text evidence="5">Belongs to the ThrE exporter (TC 2.A.79) family.</text>
</comment>
<organism evidence="9 10">
    <name type="scientific">Arenimonas terrae</name>
    <dbReference type="NCBI Taxonomy" id="2546226"/>
    <lineage>
        <taxon>Bacteria</taxon>
        <taxon>Pseudomonadati</taxon>
        <taxon>Pseudomonadota</taxon>
        <taxon>Gammaproteobacteria</taxon>
        <taxon>Lysobacterales</taxon>
        <taxon>Lysobacteraceae</taxon>
        <taxon>Arenimonas</taxon>
    </lineage>
</organism>
<feature type="transmembrane region" description="Helical" evidence="6">
    <location>
        <begin position="134"/>
        <end position="152"/>
    </location>
</feature>
<feature type="transmembrane region" description="Helical" evidence="6">
    <location>
        <begin position="281"/>
        <end position="301"/>
    </location>
</feature>
<keyword evidence="3 6" id="KW-1133">Transmembrane helix</keyword>
<gene>
    <name evidence="9" type="ORF">E1B00_10820</name>
</gene>
<evidence type="ECO:0000313" key="10">
    <source>
        <dbReference type="Proteomes" id="UP000305760"/>
    </source>
</evidence>
<dbReference type="AlphaFoldDB" id="A0A5C4RS81"/>
<dbReference type="PANTHER" id="PTHR31082:SF4">
    <property type="entry name" value="PHEROMONE-REGULATED MEMBRANE PROTEIN 10"/>
    <property type="match status" value="1"/>
</dbReference>
<dbReference type="GO" id="GO:0016020">
    <property type="term" value="C:membrane"/>
    <property type="evidence" value="ECO:0007669"/>
    <property type="project" value="UniProtKB-SubCell"/>
</dbReference>
<evidence type="ECO:0000259" key="7">
    <source>
        <dbReference type="Pfam" id="PF06738"/>
    </source>
</evidence>
<evidence type="ECO:0000256" key="1">
    <source>
        <dbReference type="ARBA" id="ARBA00004141"/>
    </source>
</evidence>
<feature type="transmembrane region" description="Helical" evidence="6">
    <location>
        <begin position="158"/>
        <end position="175"/>
    </location>
</feature>
<evidence type="ECO:0000313" key="9">
    <source>
        <dbReference type="EMBL" id="TNJ33814.1"/>
    </source>
</evidence>
<evidence type="ECO:0000256" key="6">
    <source>
        <dbReference type="SAM" id="Phobius"/>
    </source>
</evidence>
<dbReference type="PANTHER" id="PTHR31082">
    <property type="entry name" value="PHEROMONE-REGULATED MEMBRANE PROTEIN 10"/>
    <property type="match status" value="1"/>
</dbReference>
<feature type="domain" description="Threonine/serine exporter-like N-terminal" evidence="7">
    <location>
        <begin position="24"/>
        <end position="265"/>
    </location>
</feature>
<accession>A0A5C4RS81</accession>
<dbReference type="Pfam" id="PF06738">
    <property type="entry name" value="ThrE"/>
    <property type="match status" value="1"/>
</dbReference>
<feature type="transmembrane region" description="Helical" evidence="6">
    <location>
        <begin position="308"/>
        <end position="324"/>
    </location>
</feature>
<dbReference type="OrthoDB" id="1490274at2"/>
<feature type="transmembrane region" description="Helical" evidence="6">
    <location>
        <begin position="336"/>
        <end position="355"/>
    </location>
</feature>
<keyword evidence="10" id="KW-1185">Reference proteome</keyword>
<comment type="subcellular location">
    <subcellularLocation>
        <location evidence="1">Membrane</location>
        <topology evidence="1">Multi-pass membrane protein</topology>
    </subcellularLocation>
</comment>
<feature type="domain" description="Threonine/Serine exporter ThrE" evidence="8">
    <location>
        <begin position="288"/>
        <end position="415"/>
    </location>
</feature>
<feature type="transmembrane region" description="Helical" evidence="6">
    <location>
        <begin position="213"/>
        <end position="233"/>
    </location>
</feature>
<sequence length="425" mass="44023">MPSFPPMTAPTPASPSTYEARTNFVVELSTRLHAYGTTAQRLEGAIKGVAHRMGLDCEVWSNPTGLILSFADPVRGAHNGITRVLRLEPGEQNLGRLAATDAIAEDVLAGRLDPADGLIALKALDRPASRRNQALAALSFGLSAGSVAALLGAGWADVATAAVIGLVTGVLYVLAAGRPRLAEALEAIAALVATLLAAAVATFIEPLSLKTVIVASLIVLMPGLMLTNAVSELSSQQLVSGTTRFAGALMILMKLTFGTVAAMQLVTILGWQPQEAVPQPLAPLAELAALAVAAFAFAVLFQAARRDYPLVMASVLLGYALTRLGGEWLGLGSGNFAGGAFFAGVGVAAISNAYGRWANRPGALIRVPGIILLVPGSVGFRSLNFVMERDVFLGLDTAFALLSALIALVAGLLFGNLLVPSRRNL</sequence>
<evidence type="ECO:0000259" key="8">
    <source>
        <dbReference type="Pfam" id="PF12821"/>
    </source>
</evidence>
<evidence type="ECO:0000256" key="4">
    <source>
        <dbReference type="ARBA" id="ARBA00023136"/>
    </source>
</evidence>
<dbReference type="InterPro" id="IPR051361">
    <property type="entry name" value="ThrE/Ser_Exporter"/>
</dbReference>
<proteinExistence type="inferred from homology"/>
<evidence type="ECO:0000256" key="3">
    <source>
        <dbReference type="ARBA" id="ARBA00022989"/>
    </source>
</evidence>